<keyword evidence="4" id="KW-1185">Reference proteome</keyword>
<dbReference type="SUPFAM" id="SSF51197">
    <property type="entry name" value="Clavaminate synthase-like"/>
    <property type="match status" value="1"/>
</dbReference>
<protein>
    <recommendedName>
        <fullName evidence="2">TauD/TfdA-like domain-containing protein</fullName>
    </recommendedName>
</protein>
<comment type="caution">
    <text evidence="3">The sequence shown here is derived from an EMBL/GenBank/DDBJ whole genome shotgun (WGS) entry which is preliminary data.</text>
</comment>
<accession>A0ABR0GED6</accession>
<dbReference type="PANTHER" id="PTHR10696:SF54">
    <property type="entry name" value="FAMILY OXIDOREDUCTASE, PUTATIVE (AFU_ORTHOLOGUE AFUA_4G13850)-RELATED"/>
    <property type="match status" value="1"/>
</dbReference>
<dbReference type="Proteomes" id="UP001323405">
    <property type="component" value="Unassembled WGS sequence"/>
</dbReference>
<dbReference type="RefSeq" id="XP_062743097.1">
    <property type="nucleotide sequence ID" value="XM_062889579.1"/>
</dbReference>
<dbReference type="InterPro" id="IPR042098">
    <property type="entry name" value="TauD-like_sf"/>
</dbReference>
<feature type="domain" description="TauD/TfdA-like" evidence="2">
    <location>
        <begin position="95"/>
        <end position="356"/>
    </location>
</feature>
<name>A0ABR0GED6_9PEZI</name>
<sequence>MTKTLVTGPHGPPDISYNLDYDNYLARTQRRLQTEKLPKDLPSGFPQQIQNDLVWDGKDLAEKYDWNYTLTTDDLTEIESALRHFKAQNLGLGFINQDTFPLPNLHKTLRDISKEIHMGHGFKVIRGVPVASHTREENIIMYAGISCHIAPVRGRQSFLDTGVDVALAHVKDMTSVVDGSKIGAPAYTNVKQAFHTDIGDVVALLCLAEGVGGGESYLSSSWKVYNELAATRPDLIHTLSEYWAADTFGKIDIPYWHAPLLYHEPAKDTTPERVILHYSRRTFTGYLGLPRSANIPPLTEAQAEALDALHFTAEKYALSLDFRQGDIQYINNFGLFHGRASFQDSKEKQRHLIRIWLRDPEYAWEIPEPLRNKWDRVYKDVKPENTVFPLEPPIATGSDSNPGGKGLVAKGWHRLVQASQRMLVPS</sequence>
<dbReference type="EMBL" id="JAFFHA010000006">
    <property type="protein sequence ID" value="KAK4654122.1"/>
    <property type="molecule type" value="Genomic_DNA"/>
</dbReference>
<reference evidence="3 4" key="1">
    <citation type="journal article" date="2023" name="bioRxiv">
        <title>High-quality genome assemblies of four members of thePodospora anserinaspecies complex.</title>
        <authorList>
            <person name="Ament-Velasquez S.L."/>
            <person name="Vogan A.A."/>
            <person name="Wallerman O."/>
            <person name="Hartmann F."/>
            <person name="Gautier V."/>
            <person name="Silar P."/>
            <person name="Giraud T."/>
            <person name="Johannesson H."/>
        </authorList>
    </citation>
    <scope>NUCLEOTIDE SEQUENCE [LARGE SCALE GENOMIC DNA]</scope>
    <source>
        <strain evidence="3 4">CBS 415.72m</strain>
    </source>
</reference>
<evidence type="ECO:0000313" key="3">
    <source>
        <dbReference type="EMBL" id="KAK4654122.1"/>
    </source>
</evidence>
<organism evidence="3 4">
    <name type="scientific">Podospora pseudocomata</name>
    <dbReference type="NCBI Taxonomy" id="2093779"/>
    <lineage>
        <taxon>Eukaryota</taxon>
        <taxon>Fungi</taxon>
        <taxon>Dikarya</taxon>
        <taxon>Ascomycota</taxon>
        <taxon>Pezizomycotina</taxon>
        <taxon>Sordariomycetes</taxon>
        <taxon>Sordariomycetidae</taxon>
        <taxon>Sordariales</taxon>
        <taxon>Podosporaceae</taxon>
        <taxon>Podospora</taxon>
    </lineage>
</organism>
<dbReference type="Pfam" id="PF02668">
    <property type="entry name" value="TauD"/>
    <property type="match status" value="1"/>
</dbReference>
<dbReference type="PANTHER" id="PTHR10696">
    <property type="entry name" value="GAMMA-BUTYROBETAINE HYDROXYLASE-RELATED"/>
    <property type="match status" value="1"/>
</dbReference>
<dbReference type="InterPro" id="IPR050411">
    <property type="entry name" value="AlphaKG_dependent_hydroxylases"/>
</dbReference>
<evidence type="ECO:0000256" key="1">
    <source>
        <dbReference type="ARBA" id="ARBA00023002"/>
    </source>
</evidence>
<evidence type="ECO:0000259" key="2">
    <source>
        <dbReference type="Pfam" id="PF02668"/>
    </source>
</evidence>
<dbReference type="GeneID" id="87909486"/>
<dbReference type="InterPro" id="IPR003819">
    <property type="entry name" value="TauD/TfdA-like"/>
</dbReference>
<gene>
    <name evidence="3" type="ORF">QC762_401230</name>
</gene>
<evidence type="ECO:0000313" key="4">
    <source>
        <dbReference type="Proteomes" id="UP001323405"/>
    </source>
</evidence>
<proteinExistence type="predicted"/>
<keyword evidence="1" id="KW-0560">Oxidoreductase</keyword>
<dbReference type="Gene3D" id="3.60.130.10">
    <property type="entry name" value="Clavaminate synthase-like"/>
    <property type="match status" value="1"/>
</dbReference>